<evidence type="ECO:0000313" key="14">
    <source>
        <dbReference type="EMBL" id="EJZ15059.1"/>
    </source>
</evidence>
<dbReference type="InterPro" id="IPR045028">
    <property type="entry name" value="DinG/Rad3-like"/>
</dbReference>
<evidence type="ECO:0000313" key="15">
    <source>
        <dbReference type="Proteomes" id="UP000006043"/>
    </source>
</evidence>
<dbReference type="AlphaFoldDB" id="K0VUM0"/>
<dbReference type="EC" id="5.6.2.3" evidence="7"/>
<dbReference type="Proteomes" id="UP000006043">
    <property type="component" value="Unassembled WGS sequence"/>
</dbReference>
<dbReference type="GO" id="GO:0005524">
    <property type="term" value="F:ATP binding"/>
    <property type="evidence" value="ECO:0007669"/>
    <property type="project" value="UniProtKB-KW"/>
</dbReference>
<sequence length="672" mass="71691">MTTKSKPSREVANVVTNLLKIAVKGLGGASRPGQVEMAEAVAHAFESGEHLAVQAGTGTGKSLAYLVPSIARALQTEQPVVVSTATIALQRQLVDRDLPRLVNSLADALPRKPTFALLKGRGNYLCLNKIHNGAADEPADRPQDELFSPMAISAMGRDVQRLTEWSSDTETGDRDELTPGVPDRSWSQVSVSARECIGVSRCQFGTDCFAERAREKAGAADVVVTNHALLAIDALSDFSVLPEYELLVVDEAHELADRVTGVATAELSATSMAVAHRRMSRLVDDELAQRFEAAVATLSSLLHELDAGRIDVLDEELGTYLTALRDAANAARTAIDATPSDPQAASARTEAVTALSDVSDTATRILTSFVPPIPDRVDVVWVAREESANATRVIMRVAPMSVSGLLRTRLFANTTAVLTSATLTLGGNFDAMARNWGLGGFSEDGESAKPGWRGLDVGSPFDHAKSAILYVAKHLPPPGRDGTDTRTLDEIEGLITAAGGRTLGLFSSMRAAKAAAEVMRERLSTPVLCQGEDTTSALVQKFSDDPETSLFGTLSLWQGVDVPGQSLSLVLIDRIPFPRPDDPLLTARQRAISAHGGNGFMAIAANHAALLLAQGTGRLLRHTDDRGVIAVLDSRLATARYGGYLRSSLPPFWSTTDPDRVRQSLKRLRGAG</sequence>
<dbReference type="InterPro" id="IPR027417">
    <property type="entry name" value="P-loop_NTPase"/>
</dbReference>
<keyword evidence="4 14" id="KW-0347">Helicase</keyword>
<evidence type="ECO:0000256" key="8">
    <source>
        <dbReference type="ARBA" id="ARBA00048954"/>
    </source>
</evidence>
<dbReference type="InterPro" id="IPR011545">
    <property type="entry name" value="DEAD/DEAH_box_helicase_dom"/>
</dbReference>
<dbReference type="GO" id="GO:0006139">
    <property type="term" value="P:nucleobase-containing compound metabolic process"/>
    <property type="evidence" value="ECO:0007669"/>
    <property type="project" value="InterPro"/>
</dbReference>
<evidence type="ECO:0000256" key="5">
    <source>
        <dbReference type="ARBA" id="ARBA00022840"/>
    </source>
</evidence>
<keyword evidence="5" id="KW-0067">ATP-binding</keyword>
<evidence type="ECO:0000256" key="9">
    <source>
        <dbReference type="ARBA" id="ARBA00073590"/>
    </source>
</evidence>
<reference evidence="14 15" key="1">
    <citation type="journal article" date="2012" name="J. Bacteriol.">
        <title>Complete Genome Sequence of Mycobacterium fortuitum subsp. fortuitum Type Strain DSM46621.</title>
        <authorList>
            <person name="Ho Y.S."/>
            <person name="Adroub S.A."/>
            <person name="Aleisa F."/>
            <person name="Mahmood H."/>
            <person name="Othoum G."/>
            <person name="Rashid F."/>
            <person name="Zaher M."/>
            <person name="Ali S."/>
            <person name="Bitter W."/>
            <person name="Pain A."/>
            <person name="Abdallah A.M."/>
        </authorList>
    </citation>
    <scope>NUCLEOTIDE SEQUENCE [LARGE SCALE GENOMIC DNA]</scope>
    <source>
        <strain evidence="15">DSM46621</strain>
    </source>
</reference>
<gene>
    <name evidence="14" type="ORF">MFORT_06596</name>
</gene>
<evidence type="ECO:0000256" key="1">
    <source>
        <dbReference type="ARBA" id="ARBA00001966"/>
    </source>
</evidence>
<evidence type="ECO:0000259" key="13">
    <source>
        <dbReference type="PROSITE" id="PS51193"/>
    </source>
</evidence>
<keyword evidence="3" id="KW-0378">Hydrolase</keyword>
<name>K0VUM0_MYCFO</name>
<dbReference type="Pfam" id="PF13307">
    <property type="entry name" value="Helicase_C_2"/>
    <property type="match status" value="1"/>
</dbReference>
<dbReference type="GO" id="GO:0043139">
    <property type="term" value="F:5'-3' DNA helicase activity"/>
    <property type="evidence" value="ECO:0007669"/>
    <property type="project" value="UniProtKB-EC"/>
</dbReference>
<dbReference type="HOGENOM" id="CLU_012117_2_0_11"/>
<dbReference type="InterPro" id="IPR006555">
    <property type="entry name" value="ATP-dep_Helicase_C"/>
</dbReference>
<dbReference type="InterPro" id="IPR014001">
    <property type="entry name" value="Helicase_ATP-bd"/>
</dbReference>
<evidence type="ECO:0000256" key="11">
    <source>
        <dbReference type="SAM" id="MobiDB-lite"/>
    </source>
</evidence>
<keyword evidence="2" id="KW-0547">Nucleotide-binding</keyword>
<evidence type="ECO:0000256" key="2">
    <source>
        <dbReference type="ARBA" id="ARBA00022741"/>
    </source>
</evidence>
<feature type="region of interest" description="Disordered" evidence="11">
    <location>
        <begin position="164"/>
        <end position="185"/>
    </location>
</feature>
<protein>
    <recommendedName>
        <fullName evidence="9">ATP-dependent helicase DinG</fullName>
        <ecNumber evidence="7">5.6.2.3</ecNumber>
    </recommendedName>
    <alternativeName>
        <fullName evidence="10">DNA 5'-3' helicase DinG</fullName>
    </alternativeName>
</protein>
<dbReference type="PROSITE" id="PS51193">
    <property type="entry name" value="HELICASE_ATP_BIND_2"/>
    <property type="match status" value="1"/>
</dbReference>
<feature type="domain" description="Helicase ATP-binding" evidence="13">
    <location>
        <begin position="20"/>
        <end position="328"/>
    </location>
</feature>
<evidence type="ECO:0000256" key="6">
    <source>
        <dbReference type="ARBA" id="ARBA00038058"/>
    </source>
</evidence>
<dbReference type="EMBL" id="ALQB01000018">
    <property type="protein sequence ID" value="EJZ15059.1"/>
    <property type="molecule type" value="Genomic_DNA"/>
</dbReference>
<dbReference type="PATRIC" id="fig|1214102.3.peg.1318"/>
<dbReference type="Pfam" id="PF00270">
    <property type="entry name" value="DEAD"/>
    <property type="match status" value="1"/>
</dbReference>
<comment type="similarity">
    <text evidence="6">Belongs to the helicase family. DinG subfamily.</text>
</comment>
<dbReference type="GeneID" id="93414717"/>
<dbReference type="RefSeq" id="WP_003880227.1">
    <property type="nucleotide sequence ID" value="NZ_JH814720.1"/>
</dbReference>
<comment type="cofactor">
    <cofactor evidence="1">
        <name>[4Fe-4S] cluster</name>
        <dbReference type="ChEBI" id="CHEBI:49883"/>
    </cofactor>
</comment>
<dbReference type="PROSITE" id="PS51192">
    <property type="entry name" value="HELICASE_ATP_BIND_1"/>
    <property type="match status" value="1"/>
</dbReference>
<dbReference type="InterPro" id="IPR014013">
    <property type="entry name" value="Helic_SF1/SF2_ATP-bd_DinG/Rad3"/>
</dbReference>
<dbReference type="PANTHER" id="PTHR11472:SF34">
    <property type="entry name" value="REGULATOR OF TELOMERE ELONGATION HELICASE 1"/>
    <property type="match status" value="1"/>
</dbReference>
<feature type="domain" description="Helicase ATP-binding" evidence="12">
    <location>
        <begin position="42"/>
        <end position="270"/>
    </location>
</feature>
<dbReference type="SMART" id="SM00491">
    <property type="entry name" value="HELICc2"/>
    <property type="match status" value="1"/>
</dbReference>
<evidence type="ECO:0000256" key="4">
    <source>
        <dbReference type="ARBA" id="ARBA00022806"/>
    </source>
</evidence>
<comment type="catalytic activity">
    <reaction evidence="8">
        <text>ATP + H2O = ADP + phosphate + H(+)</text>
        <dbReference type="Rhea" id="RHEA:13065"/>
        <dbReference type="ChEBI" id="CHEBI:15377"/>
        <dbReference type="ChEBI" id="CHEBI:15378"/>
        <dbReference type="ChEBI" id="CHEBI:30616"/>
        <dbReference type="ChEBI" id="CHEBI:43474"/>
        <dbReference type="ChEBI" id="CHEBI:456216"/>
        <dbReference type="EC" id="5.6.2.3"/>
    </reaction>
</comment>
<proteinExistence type="inferred from homology"/>
<dbReference type="FunFam" id="3.40.50.300:FF:000437">
    <property type="entry name" value="ATP-dependent DNA helicase DinG"/>
    <property type="match status" value="1"/>
</dbReference>
<dbReference type="SMART" id="SM00487">
    <property type="entry name" value="DEXDc"/>
    <property type="match status" value="1"/>
</dbReference>
<dbReference type="PANTHER" id="PTHR11472">
    <property type="entry name" value="DNA REPAIR DEAD HELICASE RAD3/XP-D SUBFAMILY MEMBER"/>
    <property type="match status" value="1"/>
</dbReference>
<comment type="caution">
    <text evidence="14">The sequence shown here is derived from an EMBL/GenBank/DDBJ whole genome shotgun (WGS) entry which is preliminary data.</text>
</comment>
<organism evidence="14 15">
    <name type="scientific">Mycolicibacterium fortuitum subsp. fortuitum DSM 46621 = ATCC 6841 = JCM 6387</name>
    <dbReference type="NCBI Taxonomy" id="1214102"/>
    <lineage>
        <taxon>Bacteria</taxon>
        <taxon>Bacillati</taxon>
        <taxon>Actinomycetota</taxon>
        <taxon>Actinomycetes</taxon>
        <taxon>Mycobacteriales</taxon>
        <taxon>Mycobacteriaceae</taxon>
        <taxon>Mycolicibacterium</taxon>
    </lineage>
</organism>
<evidence type="ECO:0000256" key="7">
    <source>
        <dbReference type="ARBA" id="ARBA00044969"/>
    </source>
</evidence>
<dbReference type="Gene3D" id="3.40.50.300">
    <property type="entry name" value="P-loop containing nucleotide triphosphate hydrolases"/>
    <property type="match status" value="2"/>
</dbReference>
<evidence type="ECO:0000256" key="3">
    <source>
        <dbReference type="ARBA" id="ARBA00022801"/>
    </source>
</evidence>
<evidence type="ECO:0000259" key="12">
    <source>
        <dbReference type="PROSITE" id="PS51192"/>
    </source>
</evidence>
<dbReference type="SUPFAM" id="SSF52540">
    <property type="entry name" value="P-loop containing nucleoside triphosphate hydrolases"/>
    <property type="match status" value="2"/>
</dbReference>
<accession>K0VUM0</accession>
<dbReference type="GO" id="GO:0016818">
    <property type="term" value="F:hydrolase activity, acting on acid anhydrides, in phosphorus-containing anhydrides"/>
    <property type="evidence" value="ECO:0007669"/>
    <property type="project" value="InterPro"/>
</dbReference>
<dbReference type="GO" id="GO:0003676">
    <property type="term" value="F:nucleic acid binding"/>
    <property type="evidence" value="ECO:0007669"/>
    <property type="project" value="InterPro"/>
</dbReference>
<evidence type="ECO:0000256" key="10">
    <source>
        <dbReference type="ARBA" id="ARBA00079061"/>
    </source>
</evidence>